<keyword evidence="3" id="KW-1185">Reference proteome</keyword>
<gene>
    <name evidence="2" type="ORF">H5410_046092</name>
</gene>
<protein>
    <submittedName>
        <fullName evidence="2">Uncharacterized protein</fullName>
    </submittedName>
</protein>
<reference evidence="2 3" key="1">
    <citation type="submission" date="2020-09" db="EMBL/GenBank/DDBJ databases">
        <title>De no assembly of potato wild relative species, Solanum commersonii.</title>
        <authorList>
            <person name="Cho K."/>
        </authorList>
    </citation>
    <scope>NUCLEOTIDE SEQUENCE [LARGE SCALE GENOMIC DNA]</scope>
    <source>
        <strain evidence="2">LZ3.2</strain>
        <tissue evidence="2">Leaf</tissue>
    </source>
</reference>
<dbReference type="AlphaFoldDB" id="A0A9J5XD61"/>
<evidence type="ECO:0000256" key="1">
    <source>
        <dbReference type="SAM" id="MobiDB-lite"/>
    </source>
</evidence>
<organism evidence="2 3">
    <name type="scientific">Solanum commersonii</name>
    <name type="common">Commerson's wild potato</name>
    <name type="synonym">Commerson's nightshade</name>
    <dbReference type="NCBI Taxonomy" id="4109"/>
    <lineage>
        <taxon>Eukaryota</taxon>
        <taxon>Viridiplantae</taxon>
        <taxon>Streptophyta</taxon>
        <taxon>Embryophyta</taxon>
        <taxon>Tracheophyta</taxon>
        <taxon>Spermatophyta</taxon>
        <taxon>Magnoliopsida</taxon>
        <taxon>eudicotyledons</taxon>
        <taxon>Gunneridae</taxon>
        <taxon>Pentapetalae</taxon>
        <taxon>asterids</taxon>
        <taxon>lamiids</taxon>
        <taxon>Solanales</taxon>
        <taxon>Solanaceae</taxon>
        <taxon>Solanoideae</taxon>
        <taxon>Solaneae</taxon>
        <taxon>Solanum</taxon>
    </lineage>
</organism>
<evidence type="ECO:0000313" key="3">
    <source>
        <dbReference type="Proteomes" id="UP000824120"/>
    </source>
</evidence>
<accession>A0A9J5XD61</accession>
<feature type="region of interest" description="Disordered" evidence="1">
    <location>
        <begin position="1"/>
        <end position="68"/>
    </location>
</feature>
<name>A0A9J5XD61_SOLCO</name>
<dbReference type="Proteomes" id="UP000824120">
    <property type="component" value="Chromosome 9"/>
</dbReference>
<evidence type="ECO:0000313" key="2">
    <source>
        <dbReference type="EMBL" id="KAG5585658.1"/>
    </source>
</evidence>
<comment type="caution">
    <text evidence="2">The sequence shown here is derived from an EMBL/GenBank/DDBJ whole genome shotgun (WGS) entry which is preliminary data.</text>
</comment>
<proteinExistence type="predicted"/>
<dbReference type="EMBL" id="JACXVP010000009">
    <property type="protein sequence ID" value="KAG5585658.1"/>
    <property type="molecule type" value="Genomic_DNA"/>
</dbReference>
<sequence length="68" mass="7211">MEGQSLQRDAMARAKGPLLRFQSTTPAARERPLTSKMHSRPNLSSALAANPPKADSVSAPASLVAQCH</sequence>